<comment type="similarity">
    <text evidence="1">Belongs to the sigma-70 factor family. ECF subfamily.</text>
</comment>
<dbReference type="SUPFAM" id="SSF88946">
    <property type="entry name" value="Sigma2 domain of RNA polymerase sigma factors"/>
    <property type="match status" value="1"/>
</dbReference>
<dbReference type="InterPro" id="IPR039425">
    <property type="entry name" value="RNA_pol_sigma-70-like"/>
</dbReference>
<evidence type="ECO:0000256" key="4">
    <source>
        <dbReference type="ARBA" id="ARBA00023163"/>
    </source>
</evidence>
<keyword evidence="2" id="KW-0805">Transcription regulation</keyword>
<organism evidence="7 8">
    <name type="scientific">Sediminitomix flava</name>
    <dbReference type="NCBI Taxonomy" id="379075"/>
    <lineage>
        <taxon>Bacteria</taxon>
        <taxon>Pseudomonadati</taxon>
        <taxon>Bacteroidota</taxon>
        <taxon>Cytophagia</taxon>
        <taxon>Cytophagales</taxon>
        <taxon>Flammeovirgaceae</taxon>
        <taxon>Sediminitomix</taxon>
    </lineage>
</organism>
<dbReference type="Gene3D" id="1.10.1740.10">
    <property type="match status" value="1"/>
</dbReference>
<dbReference type="EMBL" id="QGDO01000001">
    <property type="protein sequence ID" value="PWJ44860.1"/>
    <property type="molecule type" value="Genomic_DNA"/>
</dbReference>
<evidence type="ECO:0000259" key="5">
    <source>
        <dbReference type="Pfam" id="PF04542"/>
    </source>
</evidence>
<dbReference type="Pfam" id="PF04542">
    <property type="entry name" value="Sigma70_r2"/>
    <property type="match status" value="1"/>
</dbReference>
<evidence type="ECO:0000256" key="1">
    <source>
        <dbReference type="ARBA" id="ARBA00010641"/>
    </source>
</evidence>
<gene>
    <name evidence="7" type="ORF">BC781_1011246</name>
</gene>
<keyword evidence="3" id="KW-0731">Sigma factor</keyword>
<dbReference type="Pfam" id="PF08281">
    <property type="entry name" value="Sigma70_r4_2"/>
    <property type="match status" value="1"/>
</dbReference>
<dbReference type="InterPro" id="IPR013324">
    <property type="entry name" value="RNA_pol_sigma_r3/r4-like"/>
</dbReference>
<dbReference type="AlphaFoldDB" id="A0A315ZIC9"/>
<dbReference type="PANTHER" id="PTHR43133">
    <property type="entry name" value="RNA POLYMERASE ECF-TYPE SIGMA FACTO"/>
    <property type="match status" value="1"/>
</dbReference>
<dbReference type="Proteomes" id="UP000245535">
    <property type="component" value="Unassembled WGS sequence"/>
</dbReference>
<feature type="domain" description="RNA polymerase sigma factor 70 region 4 type 2" evidence="6">
    <location>
        <begin position="112"/>
        <end position="164"/>
    </location>
</feature>
<dbReference type="InterPro" id="IPR007627">
    <property type="entry name" value="RNA_pol_sigma70_r2"/>
</dbReference>
<proteinExistence type="inferred from homology"/>
<dbReference type="InterPro" id="IPR036388">
    <property type="entry name" value="WH-like_DNA-bd_sf"/>
</dbReference>
<sequence length="170" mass="19942">MDKTIEQIAKDRKTQYEIYQKYSKAMFNICVRITNDMAEAEDALQEAFVKAFMNVHTYKGDATFGAWLKRIVINQALMYVRRKKEQIISMEDMYLDVANEEDEEKDNNYTMERVRNAIQLLPDGYRIVLSLYLLEGYSHDEIAEIMNISVSTSKSQYNRAKKKLRAILAQ</sequence>
<dbReference type="RefSeq" id="WP_109616327.1">
    <property type="nucleotide sequence ID" value="NZ_QGDO01000001.1"/>
</dbReference>
<evidence type="ECO:0000256" key="2">
    <source>
        <dbReference type="ARBA" id="ARBA00023015"/>
    </source>
</evidence>
<keyword evidence="4" id="KW-0804">Transcription</keyword>
<accession>A0A315ZIC9</accession>
<name>A0A315ZIC9_SEDFL</name>
<evidence type="ECO:0000259" key="6">
    <source>
        <dbReference type="Pfam" id="PF08281"/>
    </source>
</evidence>
<dbReference type="InterPro" id="IPR013249">
    <property type="entry name" value="RNA_pol_sigma70_r4_t2"/>
</dbReference>
<dbReference type="GO" id="GO:0006352">
    <property type="term" value="P:DNA-templated transcription initiation"/>
    <property type="evidence" value="ECO:0007669"/>
    <property type="project" value="InterPro"/>
</dbReference>
<dbReference type="InterPro" id="IPR014284">
    <property type="entry name" value="RNA_pol_sigma-70_dom"/>
</dbReference>
<evidence type="ECO:0000256" key="3">
    <source>
        <dbReference type="ARBA" id="ARBA00023082"/>
    </source>
</evidence>
<dbReference type="OrthoDB" id="941544at2"/>
<dbReference type="InterPro" id="IPR013325">
    <property type="entry name" value="RNA_pol_sigma_r2"/>
</dbReference>
<dbReference type="SUPFAM" id="SSF88659">
    <property type="entry name" value="Sigma3 and sigma4 domains of RNA polymerase sigma factors"/>
    <property type="match status" value="1"/>
</dbReference>
<evidence type="ECO:0000313" key="7">
    <source>
        <dbReference type="EMBL" id="PWJ44860.1"/>
    </source>
</evidence>
<dbReference type="NCBIfam" id="TIGR02937">
    <property type="entry name" value="sigma70-ECF"/>
    <property type="match status" value="1"/>
</dbReference>
<dbReference type="GO" id="GO:0016987">
    <property type="term" value="F:sigma factor activity"/>
    <property type="evidence" value="ECO:0007669"/>
    <property type="project" value="UniProtKB-KW"/>
</dbReference>
<feature type="domain" description="RNA polymerase sigma-70 region 2" evidence="5">
    <location>
        <begin position="18"/>
        <end position="84"/>
    </location>
</feature>
<dbReference type="GO" id="GO:0003677">
    <property type="term" value="F:DNA binding"/>
    <property type="evidence" value="ECO:0007669"/>
    <property type="project" value="InterPro"/>
</dbReference>
<evidence type="ECO:0000313" key="8">
    <source>
        <dbReference type="Proteomes" id="UP000245535"/>
    </source>
</evidence>
<protein>
    <submittedName>
        <fullName evidence="7">RNA polymerase sigma-70 factor (ECF subfamily)</fullName>
    </submittedName>
</protein>
<reference evidence="7 8" key="1">
    <citation type="submission" date="2018-03" db="EMBL/GenBank/DDBJ databases">
        <title>Genomic Encyclopedia of Archaeal and Bacterial Type Strains, Phase II (KMG-II): from individual species to whole genera.</title>
        <authorList>
            <person name="Goeker M."/>
        </authorList>
    </citation>
    <scope>NUCLEOTIDE SEQUENCE [LARGE SCALE GENOMIC DNA]</scope>
    <source>
        <strain evidence="7 8">DSM 28229</strain>
    </source>
</reference>
<dbReference type="CDD" id="cd06171">
    <property type="entry name" value="Sigma70_r4"/>
    <property type="match status" value="1"/>
</dbReference>
<keyword evidence="8" id="KW-1185">Reference proteome</keyword>
<dbReference type="Gene3D" id="1.10.10.10">
    <property type="entry name" value="Winged helix-like DNA-binding domain superfamily/Winged helix DNA-binding domain"/>
    <property type="match status" value="1"/>
</dbReference>
<dbReference type="PANTHER" id="PTHR43133:SF46">
    <property type="entry name" value="RNA POLYMERASE SIGMA-70 FACTOR ECF SUBFAMILY"/>
    <property type="match status" value="1"/>
</dbReference>
<comment type="caution">
    <text evidence="7">The sequence shown here is derived from an EMBL/GenBank/DDBJ whole genome shotgun (WGS) entry which is preliminary data.</text>
</comment>